<dbReference type="EMBL" id="CP144751">
    <property type="protein sequence ID" value="WVZ87781.1"/>
    <property type="molecule type" value="Genomic_DNA"/>
</dbReference>
<gene>
    <name evidence="2" type="ORF">U9M48_034365</name>
</gene>
<feature type="region of interest" description="Disordered" evidence="1">
    <location>
        <begin position="184"/>
        <end position="220"/>
    </location>
</feature>
<proteinExistence type="predicted"/>
<accession>A0AAQ3U9V9</accession>
<evidence type="ECO:0000256" key="1">
    <source>
        <dbReference type="SAM" id="MobiDB-lite"/>
    </source>
</evidence>
<feature type="compositionally biased region" description="Polar residues" evidence="1">
    <location>
        <begin position="21"/>
        <end position="42"/>
    </location>
</feature>
<protein>
    <submittedName>
        <fullName evidence="2">Uncharacterized protein</fullName>
    </submittedName>
</protein>
<feature type="region of interest" description="Disordered" evidence="1">
    <location>
        <begin position="1"/>
        <end position="42"/>
    </location>
</feature>
<dbReference type="AlphaFoldDB" id="A0AAQ3U9V9"/>
<organism evidence="2 3">
    <name type="scientific">Paspalum notatum var. saurae</name>
    <dbReference type="NCBI Taxonomy" id="547442"/>
    <lineage>
        <taxon>Eukaryota</taxon>
        <taxon>Viridiplantae</taxon>
        <taxon>Streptophyta</taxon>
        <taxon>Embryophyta</taxon>
        <taxon>Tracheophyta</taxon>
        <taxon>Spermatophyta</taxon>
        <taxon>Magnoliopsida</taxon>
        <taxon>Liliopsida</taxon>
        <taxon>Poales</taxon>
        <taxon>Poaceae</taxon>
        <taxon>PACMAD clade</taxon>
        <taxon>Panicoideae</taxon>
        <taxon>Andropogonodae</taxon>
        <taxon>Paspaleae</taxon>
        <taxon>Paspalinae</taxon>
        <taxon>Paspalum</taxon>
    </lineage>
</organism>
<sequence>MTTNPHSIGIAAAAHRPPPTTSASHVLQQSTSSRQGCGATRTVNVLQGLGRAAAHRRLRAPAAGPGPPQGPHLLGAPPVDARPPSSSAAATTTPPTAGDISSATRTSTPSRRCDASSAGTAQPPQAACTCPAAGGGGVVHQQQRQPEPATAGGFQHHTTVAAAYSYKQGARRCTSCCAESIPFPQYPSTHHESMTSSSSPSRKQKGTDQDYFQIDSTRAI</sequence>
<dbReference type="Proteomes" id="UP001341281">
    <property type="component" value="Chromosome 07"/>
</dbReference>
<keyword evidence="3" id="KW-1185">Reference proteome</keyword>
<feature type="compositionally biased region" description="Low complexity" evidence="1">
    <location>
        <begin position="120"/>
        <end position="132"/>
    </location>
</feature>
<feature type="region of interest" description="Disordered" evidence="1">
    <location>
        <begin position="60"/>
        <end position="154"/>
    </location>
</feature>
<evidence type="ECO:0000313" key="2">
    <source>
        <dbReference type="EMBL" id="WVZ87781.1"/>
    </source>
</evidence>
<reference evidence="2 3" key="1">
    <citation type="submission" date="2024-02" db="EMBL/GenBank/DDBJ databases">
        <title>High-quality chromosome-scale genome assembly of Pensacola bahiagrass (Paspalum notatum Flugge var. saurae).</title>
        <authorList>
            <person name="Vega J.M."/>
            <person name="Podio M."/>
            <person name="Orjuela J."/>
            <person name="Siena L.A."/>
            <person name="Pessino S.C."/>
            <person name="Combes M.C."/>
            <person name="Mariac C."/>
            <person name="Albertini E."/>
            <person name="Pupilli F."/>
            <person name="Ortiz J.P.A."/>
            <person name="Leblanc O."/>
        </authorList>
    </citation>
    <scope>NUCLEOTIDE SEQUENCE [LARGE SCALE GENOMIC DNA]</scope>
    <source>
        <strain evidence="2">R1</strain>
        <tissue evidence="2">Leaf</tissue>
    </source>
</reference>
<name>A0AAQ3U9V9_PASNO</name>
<feature type="compositionally biased region" description="Low complexity" evidence="1">
    <location>
        <begin position="71"/>
        <end position="110"/>
    </location>
</feature>
<evidence type="ECO:0000313" key="3">
    <source>
        <dbReference type="Proteomes" id="UP001341281"/>
    </source>
</evidence>